<evidence type="ECO:0000313" key="4">
    <source>
        <dbReference type="Proteomes" id="UP001642483"/>
    </source>
</evidence>
<gene>
    <name evidence="3" type="ORF">CVLEPA_LOCUS5429</name>
</gene>
<accession>A0ABP0F8E0</accession>
<dbReference type="PANTHER" id="PTHR43435:SF4">
    <property type="entry name" value="FGGY CARBOHYDRATE KINASE DOMAIN-CONTAINING PROTEIN"/>
    <property type="match status" value="1"/>
</dbReference>
<dbReference type="PANTHER" id="PTHR43435">
    <property type="entry name" value="RIBULOKINASE"/>
    <property type="match status" value="1"/>
</dbReference>
<comment type="caution">
    <text evidence="3">The sequence shown here is derived from an EMBL/GenBank/DDBJ whole genome shotgun (WGS) entry which is preliminary data.</text>
</comment>
<evidence type="ECO:0000256" key="1">
    <source>
        <dbReference type="ARBA" id="ARBA00022679"/>
    </source>
</evidence>
<evidence type="ECO:0000256" key="2">
    <source>
        <dbReference type="ARBA" id="ARBA00022777"/>
    </source>
</evidence>
<keyword evidence="2" id="KW-0418">Kinase</keyword>
<reference evidence="3 4" key="1">
    <citation type="submission" date="2024-02" db="EMBL/GenBank/DDBJ databases">
        <authorList>
            <person name="Daric V."/>
            <person name="Darras S."/>
        </authorList>
    </citation>
    <scope>NUCLEOTIDE SEQUENCE [LARGE SCALE GENOMIC DNA]</scope>
</reference>
<keyword evidence="1" id="KW-0808">Transferase</keyword>
<dbReference type="EMBL" id="CAWYQH010000024">
    <property type="protein sequence ID" value="CAK8675905.1"/>
    <property type="molecule type" value="Genomic_DNA"/>
</dbReference>
<dbReference type="Gene3D" id="3.30.420.40">
    <property type="match status" value="1"/>
</dbReference>
<name>A0ABP0F8E0_CLALP</name>
<keyword evidence="4" id="KW-1185">Reference proteome</keyword>
<dbReference type="SUPFAM" id="SSF53067">
    <property type="entry name" value="Actin-like ATPase domain"/>
    <property type="match status" value="1"/>
</dbReference>
<protein>
    <submittedName>
        <fullName evidence="3">Uncharacterized protein</fullName>
    </submittedName>
</protein>
<dbReference type="InterPro" id="IPR043129">
    <property type="entry name" value="ATPase_NBD"/>
</dbReference>
<dbReference type="Proteomes" id="UP001642483">
    <property type="component" value="Unassembled WGS sequence"/>
</dbReference>
<organism evidence="3 4">
    <name type="scientific">Clavelina lepadiformis</name>
    <name type="common">Light-bulb sea squirt</name>
    <name type="synonym">Ascidia lepadiformis</name>
    <dbReference type="NCBI Taxonomy" id="159417"/>
    <lineage>
        <taxon>Eukaryota</taxon>
        <taxon>Metazoa</taxon>
        <taxon>Chordata</taxon>
        <taxon>Tunicata</taxon>
        <taxon>Ascidiacea</taxon>
        <taxon>Aplousobranchia</taxon>
        <taxon>Clavelinidae</taxon>
        <taxon>Clavelina</taxon>
    </lineage>
</organism>
<proteinExistence type="predicted"/>
<evidence type="ECO:0000313" key="3">
    <source>
        <dbReference type="EMBL" id="CAK8675905.1"/>
    </source>
</evidence>
<sequence>MQNLPEQWNQATHFFDLPDFLTFKATNSLSRSSCSLVSKWTYSAHDGWDKDFWTKIGLDEIVNNNFYNIGPVVLPPGDPVGEGLTSKAAAEMVLQPHTPVGASLIDAHCGGIGTIGVNVSDTKLPCVNKPLTERIAIICGTSSCHMAVSF</sequence>